<reference evidence="1 2" key="1">
    <citation type="submission" date="2019-05" db="EMBL/GenBank/DDBJ databases">
        <title>Another draft genome of Portunus trituberculatus and its Hox gene families provides insights of decapod evolution.</title>
        <authorList>
            <person name="Jeong J.-H."/>
            <person name="Song I."/>
            <person name="Kim S."/>
            <person name="Choi T."/>
            <person name="Kim D."/>
            <person name="Ryu S."/>
            <person name="Kim W."/>
        </authorList>
    </citation>
    <scope>NUCLEOTIDE SEQUENCE [LARGE SCALE GENOMIC DNA]</scope>
    <source>
        <tissue evidence="1">Muscle</tissue>
    </source>
</reference>
<proteinExistence type="predicted"/>
<name>A0A5B7HLA2_PORTR</name>
<organism evidence="1 2">
    <name type="scientific">Portunus trituberculatus</name>
    <name type="common">Swimming crab</name>
    <name type="synonym">Neptunus trituberculatus</name>
    <dbReference type="NCBI Taxonomy" id="210409"/>
    <lineage>
        <taxon>Eukaryota</taxon>
        <taxon>Metazoa</taxon>
        <taxon>Ecdysozoa</taxon>
        <taxon>Arthropoda</taxon>
        <taxon>Crustacea</taxon>
        <taxon>Multicrustacea</taxon>
        <taxon>Malacostraca</taxon>
        <taxon>Eumalacostraca</taxon>
        <taxon>Eucarida</taxon>
        <taxon>Decapoda</taxon>
        <taxon>Pleocyemata</taxon>
        <taxon>Brachyura</taxon>
        <taxon>Eubrachyura</taxon>
        <taxon>Portunoidea</taxon>
        <taxon>Portunidae</taxon>
        <taxon>Portuninae</taxon>
        <taxon>Portunus</taxon>
    </lineage>
</organism>
<protein>
    <submittedName>
        <fullName evidence="1">Uncharacterized protein</fullName>
    </submittedName>
</protein>
<keyword evidence="2" id="KW-1185">Reference proteome</keyword>
<comment type="caution">
    <text evidence="1">The sequence shown here is derived from an EMBL/GenBank/DDBJ whole genome shotgun (WGS) entry which is preliminary data.</text>
</comment>
<sequence>MAPRRQPATLQQQCVNHLACRLDHLCDQHAHAHTHAHLLAAAAHLDAVLPTALQAAIGEEVLVLTEARQVTPSPAHVRVLLLLRAQRLSASGSVVQSGVFEEGANGSHLEALTLLYGGCGGRAAHLYSFLHTAAALTTLVCTDFCDNTMIDIVARTCPRLHLLDLRGCYDVTDEGMVLLCGLQQGLRGSLEALGRGDVLRPTAPCCASLREIKLTMTKVTEAGVAIILLVLTDIHILRVPDVRMEKLFSFLQTLDHKDVQCNLREFHSREILNEFQLEVLVGLCPNLQYLQVSFTGTPDMDLARLRLLPRLQKLRRAKFADVNCDALEWFLREAGARLTHLFLYTYHTRFSQQKLSISRRHLQVLASHCPHLQALCLDGYILGEDADLPHRPPHHADLHYFRELTCLQVASMKLSEEDLQVFLAQSRDLRVLELVLHNPHVLHDRLLCDLLDAGVWTKLAKIRVLNSPLTSRALARLVAECPRLRELGCLYTWLVPKEHVAKFKHNVRTQNFDIEIY</sequence>
<dbReference type="PANTHER" id="PTHR13318">
    <property type="entry name" value="PARTNER OF PAIRED, ISOFORM B-RELATED"/>
    <property type="match status" value="1"/>
</dbReference>
<dbReference type="Proteomes" id="UP000324222">
    <property type="component" value="Unassembled WGS sequence"/>
</dbReference>
<gene>
    <name evidence="1" type="ORF">E2C01_065208</name>
</gene>
<dbReference type="GO" id="GO:0031146">
    <property type="term" value="P:SCF-dependent proteasomal ubiquitin-dependent protein catabolic process"/>
    <property type="evidence" value="ECO:0007669"/>
    <property type="project" value="TreeGrafter"/>
</dbReference>
<dbReference type="OrthoDB" id="16120at2759"/>
<dbReference type="EMBL" id="VSRR010032005">
    <property type="protein sequence ID" value="MPC70943.1"/>
    <property type="molecule type" value="Genomic_DNA"/>
</dbReference>
<dbReference type="InterPro" id="IPR032675">
    <property type="entry name" value="LRR_dom_sf"/>
</dbReference>
<evidence type="ECO:0000313" key="1">
    <source>
        <dbReference type="EMBL" id="MPC70943.1"/>
    </source>
</evidence>
<dbReference type="Gene3D" id="3.80.10.10">
    <property type="entry name" value="Ribonuclease Inhibitor"/>
    <property type="match status" value="2"/>
</dbReference>
<evidence type="ECO:0000313" key="2">
    <source>
        <dbReference type="Proteomes" id="UP000324222"/>
    </source>
</evidence>
<accession>A0A5B7HLA2</accession>
<dbReference type="AlphaFoldDB" id="A0A5B7HLA2"/>
<dbReference type="InterPro" id="IPR006553">
    <property type="entry name" value="Leu-rich_rpt_Cys-con_subtyp"/>
</dbReference>
<dbReference type="GO" id="GO:0019005">
    <property type="term" value="C:SCF ubiquitin ligase complex"/>
    <property type="evidence" value="ECO:0007669"/>
    <property type="project" value="TreeGrafter"/>
</dbReference>
<dbReference type="SUPFAM" id="SSF52047">
    <property type="entry name" value="RNI-like"/>
    <property type="match status" value="1"/>
</dbReference>
<dbReference type="SMART" id="SM00367">
    <property type="entry name" value="LRR_CC"/>
    <property type="match status" value="1"/>
</dbReference>